<dbReference type="InterPro" id="IPR016071">
    <property type="entry name" value="Staphylococal_nuclease_OB-fold"/>
</dbReference>
<gene>
    <name evidence="6" type="ORF">DPV69_17120</name>
</gene>
<dbReference type="InterPro" id="IPR035437">
    <property type="entry name" value="SNase_OB-fold_sf"/>
</dbReference>
<dbReference type="SMART" id="SM00318">
    <property type="entry name" value="SNc"/>
    <property type="match status" value="1"/>
</dbReference>
<dbReference type="GO" id="GO:0005737">
    <property type="term" value="C:cytoplasm"/>
    <property type="evidence" value="ECO:0007669"/>
    <property type="project" value="TreeGrafter"/>
</dbReference>
<dbReference type="SUPFAM" id="SSF50199">
    <property type="entry name" value="Staphylococcal nuclease"/>
    <property type="match status" value="1"/>
</dbReference>
<dbReference type="Proteomes" id="UP000284120">
    <property type="component" value="Unassembled WGS sequence"/>
</dbReference>
<sequence length="190" mass="21857">MWLRVLTTLVLLLHCNFAFSQFKPVPAWQKALSKTSFTAKIIRILDGDTMEALYQNKPVRIRLSHIDAPEHKKKQAFGVQAKKALSNLCFGQTVTVHSEKLDRYGRLIAVVVNNKKQIVNQEMIKLGMAWHFKKYSKDKLYAQLEAQARKQQKGLWQLPNPVPPWEWRKKRTLLSANNLQGPVQTAQGNP</sequence>
<dbReference type="AlphaFoldDB" id="A0A3S3SSI3"/>
<dbReference type="OrthoDB" id="9805504at2"/>
<feature type="domain" description="TNase-like" evidence="5">
    <location>
        <begin position="35"/>
        <end position="158"/>
    </location>
</feature>
<evidence type="ECO:0000256" key="1">
    <source>
        <dbReference type="ARBA" id="ARBA00022722"/>
    </source>
</evidence>
<dbReference type="PANTHER" id="PTHR12302:SF3">
    <property type="entry name" value="SERINE_THREONINE-PROTEIN KINASE 31"/>
    <property type="match status" value="1"/>
</dbReference>
<dbReference type="GO" id="GO:0016787">
    <property type="term" value="F:hydrolase activity"/>
    <property type="evidence" value="ECO:0007669"/>
    <property type="project" value="UniProtKB-KW"/>
</dbReference>
<keyword evidence="2" id="KW-0255">Endonuclease</keyword>
<evidence type="ECO:0000256" key="4">
    <source>
        <dbReference type="SAM" id="SignalP"/>
    </source>
</evidence>
<dbReference type="Gene3D" id="2.40.50.90">
    <property type="match status" value="1"/>
</dbReference>
<organism evidence="6 7">
    <name type="scientific">Pedobacter chitinilyticus</name>
    <dbReference type="NCBI Taxonomy" id="2233776"/>
    <lineage>
        <taxon>Bacteria</taxon>
        <taxon>Pseudomonadati</taxon>
        <taxon>Bacteroidota</taxon>
        <taxon>Sphingobacteriia</taxon>
        <taxon>Sphingobacteriales</taxon>
        <taxon>Sphingobacteriaceae</taxon>
        <taxon>Pedobacter</taxon>
    </lineage>
</organism>
<evidence type="ECO:0000259" key="5">
    <source>
        <dbReference type="PROSITE" id="PS50830"/>
    </source>
</evidence>
<dbReference type="PANTHER" id="PTHR12302">
    <property type="entry name" value="EBNA2 BINDING PROTEIN P100"/>
    <property type="match status" value="1"/>
</dbReference>
<keyword evidence="3" id="KW-0378">Hydrolase</keyword>
<evidence type="ECO:0000313" key="6">
    <source>
        <dbReference type="EMBL" id="RWU04883.1"/>
    </source>
</evidence>
<dbReference type="Pfam" id="PF00565">
    <property type="entry name" value="SNase"/>
    <property type="match status" value="1"/>
</dbReference>
<evidence type="ECO:0000256" key="2">
    <source>
        <dbReference type="ARBA" id="ARBA00022759"/>
    </source>
</evidence>
<feature type="chain" id="PRO_5018669628" evidence="4">
    <location>
        <begin position="21"/>
        <end position="190"/>
    </location>
</feature>
<accession>A0A3S3SSI3</accession>
<keyword evidence="1" id="KW-0540">Nuclease</keyword>
<dbReference type="EMBL" id="SAYW01000006">
    <property type="protein sequence ID" value="RWU04883.1"/>
    <property type="molecule type" value="Genomic_DNA"/>
</dbReference>
<feature type="signal peptide" evidence="4">
    <location>
        <begin position="1"/>
        <end position="20"/>
    </location>
</feature>
<dbReference type="RefSeq" id="WP_113648635.1">
    <property type="nucleotide sequence ID" value="NZ_QMHN01000006.1"/>
</dbReference>
<name>A0A3S3SSI3_9SPHI</name>
<evidence type="ECO:0000313" key="7">
    <source>
        <dbReference type="Proteomes" id="UP000284120"/>
    </source>
</evidence>
<proteinExistence type="predicted"/>
<dbReference type="PROSITE" id="PS50830">
    <property type="entry name" value="TNASE_3"/>
    <property type="match status" value="1"/>
</dbReference>
<evidence type="ECO:0000256" key="3">
    <source>
        <dbReference type="ARBA" id="ARBA00022801"/>
    </source>
</evidence>
<keyword evidence="7" id="KW-1185">Reference proteome</keyword>
<keyword evidence="4" id="KW-0732">Signal</keyword>
<protein>
    <submittedName>
        <fullName evidence="6">Thermonuclease family protein</fullName>
    </submittedName>
</protein>
<dbReference type="GO" id="GO:0004519">
    <property type="term" value="F:endonuclease activity"/>
    <property type="evidence" value="ECO:0007669"/>
    <property type="project" value="UniProtKB-KW"/>
</dbReference>
<reference evidence="6 7" key="1">
    <citation type="submission" date="2018-06" db="EMBL/GenBank/DDBJ databases">
        <title>Pedobacter endophyticus sp. nov., an endophytic bacterium isolated from a leaf of Triticum aestivum.</title>
        <authorList>
            <person name="Zhang L."/>
        </authorList>
    </citation>
    <scope>NUCLEOTIDE SEQUENCE [LARGE SCALE GENOMIC DNA]</scope>
    <source>
        <strain evidence="6 7">CM134L-2</strain>
    </source>
</reference>
<comment type="caution">
    <text evidence="6">The sequence shown here is derived from an EMBL/GenBank/DDBJ whole genome shotgun (WGS) entry which is preliminary data.</text>
</comment>